<sequence length="251" mass="28383">MLKLARIIIVTICCILICVLGTIYSFIRFKNPSNVGVMARWFGRLYPLFGLQVEHRFPENKENLGRAIYIGNHQNNYDMVTISYMVLPRTVSVGKKSLIWVPFFGILYWVTGNIFLDRENRSKAHGTMTQLAERINKDNLSIWMFPEGTRSRGRGLLPFKTGAFYAAVAAGVPIIPVVCSTTHNKINLNRWNNGKVICEMMQPIDTSGYTKETVRDLAAYCHDLMEKRIAELDAEVAQASIEKASGESRNA</sequence>
<comment type="catalytic activity">
    <reaction evidence="1 9">
        <text>a 1-acyl-sn-glycero-3-phosphate + an acyl-CoA = a 1,2-diacyl-sn-glycero-3-phosphate + CoA</text>
        <dbReference type="Rhea" id="RHEA:19709"/>
        <dbReference type="ChEBI" id="CHEBI:57287"/>
        <dbReference type="ChEBI" id="CHEBI:57970"/>
        <dbReference type="ChEBI" id="CHEBI:58342"/>
        <dbReference type="ChEBI" id="CHEBI:58608"/>
        <dbReference type="EC" id="2.3.1.51"/>
    </reaction>
</comment>
<keyword evidence="13" id="KW-1185">Reference proteome</keyword>
<evidence type="ECO:0000256" key="10">
    <source>
        <dbReference type="SAM" id="Phobius"/>
    </source>
</evidence>
<protein>
    <recommendedName>
        <fullName evidence="6 9">1-acyl-sn-glycerol-3-phosphate acyltransferase</fullName>
        <ecNumber evidence="5 9">2.3.1.51</ecNumber>
    </recommendedName>
</protein>
<feature type="transmembrane region" description="Helical" evidence="10">
    <location>
        <begin position="97"/>
        <end position="116"/>
    </location>
</feature>
<keyword evidence="9" id="KW-0444">Lipid biosynthesis</keyword>
<dbReference type="SUPFAM" id="SSF69593">
    <property type="entry name" value="Glycerol-3-phosphate (1)-acyltransferase"/>
    <property type="match status" value="1"/>
</dbReference>
<dbReference type="PANTHER" id="PTHR10434">
    <property type="entry name" value="1-ACYL-SN-GLYCEROL-3-PHOSPHATE ACYLTRANSFERASE"/>
    <property type="match status" value="1"/>
</dbReference>
<keyword evidence="9" id="KW-0443">Lipid metabolism</keyword>
<evidence type="ECO:0000256" key="1">
    <source>
        <dbReference type="ARBA" id="ARBA00001141"/>
    </source>
</evidence>
<gene>
    <name evidence="12" type="ORF">IHV77_07330</name>
</gene>
<keyword evidence="8 9" id="KW-0012">Acyltransferase</keyword>
<comment type="pathway">
    <text evidence="2">Phospholipid metabolism; CDP-diacylglycerol biosynthesis; CDP-diacylglycerol from sn-glycerol 3-phosphate: step 2/3.</text>
</comment>
<keyword evidence="10" id="KW-0472">Membrane</keyword>
<dbReference type="SMART" id="SM00563">
    <property type="entry name" value="PlsC"/>
    <property type="match status" value="1"/>
</dbReference>
<dbReference type="GO" id="GO:0003841">
    <property type="term" value="F:1-acylglycerol-3-phosphate O-acyltransferase activity"/>
    <property type="evidence" value="ECO:0007669"/>
    <property type="project" value="UniProtKB-EC"/>
</dbReference>
<evidence type="ECO:0000256" key="7">
    <source>
        <dbReference type="ARBA" id="ARBA00022679"/>
    </source>
</evidence>
<evidence type="ECO:0000256" key="4">
    <source>
        <dbReference type="ARBA" id="ARBA00008655"/>
    </source>
</evidence>
<dbReference type="Pfam" id="PF01553">
    <property type="entry name" value="Acyltransferase"/>
    <property type="match status" value="1"/>
</dbReference>
<evidence type="ECO:0000313" key="12">
    <source>
        <dbReference type="EMBL" id="QPB41751.1"/>
    </source>
</evidence>
<accession>A0ABX6V0B3</accession>
<evidence type="ECO:0000313" key="13">
    <source>
        <dbReference type="Proteomes" id="UP000663069"/>
    </source>
</evidence>
<evidence type="ECO:0000256" key="5">
    <source>
        <dbReference type="ARBA" id="ARBA00013211"/>
    </source>
</evidence>
<dbReference type="EC" id="2.3.1.51" evidence="5 9"/>
<keyword evidence="9" id="KW-1208">Phospholipid metabolism</keyword>
<proteinExistence type="inferred from homology"/>
<dbReference type="RefSeq" id="WP_194811346.1">
    <property type="nucleotide sequence ID" value="NZ_CP063056.1"/>
</dbReference>
<evidence type="ECO:0000256" key="8">
    <source>
        <dbReference type="ARBA" id="ARBA00023315"/>
    </source>
</evidence>
<reference evidence="12 13" key="1">
    <citation type="submission" date="2020-10" db="EMBL/GenBank/DDBJ databases">
        <title>Genome Sequencing of Rodentibacter spp. strain DSM111151.</title>
        <authorList>
            <person name="Benga L."/>
            <person name="Lautwein T."/>
        </authorList>
    </citation>
    <scope>NUCLEOTIDE SEQUENCE [LARGE SCALE GENOMIC DNA]</scope>
    <source>
        <strain evidence="12 13">DSM 111151</strain>
    </source>
</reference>
<dbReference type="InterPro" id="IPR002123">
    <property type="entry name" value="Plipid/glycerol_acylTrfase"/>
</dbReference>
<evidence type="ECO:0000256" key="6">
    <source>
        <dbReference type="ARBA" id="ARBA00016139"/>
    </source>
</evidence>
<organism evidence="12 13">
    <name type="scientific">Rodentibacter haemolyticus</name>
    <dbReference type="NCBI Taxonomy" id="2778911"/>
    <lineage>
        <taxon>Bacteria</taxon>
        <taxon>Pseudomonadati</taxon>
        <taxon>Pseudomonadota</taxon>
        <taxon>Gammaproteobacteria</taxon>
        <taxon>Pasteurellales</taxon>
        <taxon>Pasteurellaceae</taxon>
        <taxon>Rodentibacter</taxon>
    </lineage>
</organism>
<evidence type="ECO:0000259" key="11">
    <source>
        <dbReference type="SMART" id="SM00563"/>
    </source>
</evidence>
<evidence type="ECO:0000256" key="3">
    <source>
        <dbReference type="ARBA" id="ARBA00005189"/>
    </source>
</evidence>
<dbReference type="EMBL" id="CP063056">
    <property type="protein sequence ID" value="QPB41751.1"/>
    <property type="molecule type" value="Genomic_DNA"/>
</dbReference>
<comment type="pathway">
    <text evidence="3">Lipid metabolism.</text>
</comment>
<name>A0ABX6V0B3_9PAST</name>
<keyword evidence="10" id="KW-0812">Transmembrane</keyword>
<evidence type="ECO:0000256" key="2">
    <source>
        <dbReference type="ARBA" id="ARBA00004728"/>
    </source>
</evidence>
<dbReference type="CDD" id="cd07989">
    <property type="entry name" value="LPLAT_AGPAT-like"/>
    <property type="match status" value="1"/>
</dbReference>
<comment type="domain">
    <text evidence="9">The HXXXXD motif is essential for acyltransferase activity and may constitute the binding site for the phosphate moiety of the glycerol-3-phosphate.</text>
</comment>
<feature type="transmembrane region" description="Helical" evidence="10">
    <location>
        <begin position="7"/>
        <end position="27"/>
    </location>
</feature>
<keyword evidence="10" id="KW-1133">Transmembrane helix</keyword>
<dbReference type="InterPro" id="IPR004552">
    <property type="entry name" value="AGP_acyltrans"/>
</dbReference>
<dbReference type="PANTHER" id="PTHR10434:SF11">
    <property type="entry name" value="1-ACYL-SN-GLYCEROL-3-PHOSPHATE ACYLTRANSFERASE"/>
    <property type="match status" value="1"/>
</dbReference>
<keyword evidence="9" id="KW-0594">Phospholipid biosynthesis</keyword>
<feature type="domain" description="Phospholipid/glycerol acyltransferase" evidence="11">
    <location>
        <begin position="67"/>
        <end position="182"/>
    </location>
</feature>
<evidence type="ECO:0000256" key="9">
    <source>
        <dbReference type="RuleBase" id="RU361267"/>
    </source>
</evidence>
<comment type="similarity">
    <text evidence="4 9">Belongs to the 1-acyl-sn-glycerol-3-phosphate acyltransferase family.</text>
</comment>
<dbReference type="NCBIfam" id="TIGR00530">
    <property type="entry name" value="AGP_acyltrn"/>
    <property type="match status" value="1"/>
</dbReference>
<dbReference type="Proteomes" id="UP000663069">
    <property type="component" value="Chromosome"/>
</dbReference>
<keyword evidence="7 9" id="KW-0808">Transferase</keyword>